<dbReference type="InterPro" id="IPR031657">
    <property type="entry name" value="REPA_OB_2"/>
</dbReference>
<sequence length="179" mass="20389">MEHFVILHSLDVHLGTPDDSYKIIRTNDILSYLRHFNNNNTEDTEIDNINASPELQENDQHPSNSITNRRTCLIKLLISHSESILTTSNTNANEVNNEPTKLVQNVEGVVLFDNDITTNISHSNGQSYSRRSLKIKDDTGTINITIWNEKIAEVPEQVVNKTIRMRNGKINHYHGKPAF</sequence>
<dbReference type="Proteomes" id="UP000663862">
    <property type="component" value="Unassembled WGS sequence"/>
</dbReference>
<reference evidence="5" key="1">
    <citation type="submission" date="2021-02" db="EMBL/GenBank/DDBJ databases">
        <authorList>
            <person name="Nowell W R."/>
        </authorList>
    </citation>
    <scope>NUCLEOTIDE SEQUENCE</scope>
</reference>
<comment type="caution">
    <text evidence="5">The sequence shown here is derived from an EMBL/GenBank/DDBJ whole genome shotgun (WGS) entry which is preliminary data.</text>
</comment>
<dbReference type="InterPro" id="IPR012340">
    <property type="entry name" value="NA-bd_OB-fold"/>
</dbReference>
<evidence type="ECO:0000259" key="2">
    <source>
        <dbReference type="Pfam" id="PF16900"/>
    </source>
</evidence>
<evidence type="ECO:0000313" key="5">
    <source>
        <dbReference type="EMBL" id="CAF4865815.1"/>
    </source>
</evidence>
<dbReference type="EMBL" id="CAJNYU010000378">
    <property type="protein sequence ID" value="CAF3355333.1"/>
    <property type="molecule type" value="Genomic_DNA"/>
</dbReference>
<dbReference type="GO" id="GO:0003677">
    <property type="term" value="F:DNA binding"/>
    <property type="evidence" value="ECO:0007669"/>
    <property type="project" value="UniProtKB-KW"/>
</dbReference>
<evidence type="ECO:0000313" key="6">
    <source>
        <dbReference type="Proteomes" id="UP000663848"/>
    </source>
</evidence>
<feature type="domain" description="Replication protein A OB" evidence="2">
    <location>
        <begin position="95"/>
        <end position="176"/>
    </location>
</feature>
<dbReference type="EMBL" id="CAJOBQ010002192">
    <property type="protein sequence ID" value="CAF4544695.1"/>
    <property type="molecule type" value="Genomic_DNA"/>
</dbReference>
<dbReference type="AlphaFoldDB" id="A0A821SV34"/>
<dbReference type="Proteomes" id="UP000663848">
    <property type="component" value="Unassembled WGS sequence"/>
</dbReference>
<accession>A0A821SV34</accession>
<organism evidence="5 6">
    <name type="scientific">Rotaria socialis</name>
    <dbReference type="NCBI Taxonomy" id="392032"/>
    <lineage>
        <taxon>Eukaryota</taxon>
        <taxon>Metazoa</taxon>
        <taxon>Spiralia</taxon>
        <taxon>Gnathifera</taxon>
        <taxon>Rotifera</taxon>
        <taxon>Eurotatoria</taxon>
        <taxon>Bdelloidea</taxon>
        <taxon>Philodinida</taxon>
        <taxon>Philodinidae</taxon>
        <taxon>Rotaria</taxon>
    </lineage>
</organism>
<evidence type="ECO:0000256" key="1">
    <source>
        <dbReference type="ARBA" id="ARBA00023125"/>
    </source>
</evidence>
<protein>
    <recommendedName>
        <fullName evidence="2">Replication protein A OB domain-containing protein</fullName>
    </recommendedName>
</protein>
<evidence type="ECO:0000313" key="3">
    <source>
        <dbReference type="EMBL" id="CAF3355333.1"/>
    </source>
</evidence>
<dbReference type="Proteomes" id="UP000663869">
    <property type="component" value="Unassembled WGS sequence"/>
</dbReference>
<keyword evidence="1" id="KW-0238">DNA-binding</keyword>
<name>A0A821SV34_9BILA</name>
<dbReference type="Gene3D" id="2.40.50.140">
    <property type="entry name" value="Nucleic acid-binding proteins"/>
    <property type="match status" value="1"/>
</dbReference>
<dbReference type="EMBL" id="CAJOBR010007587">
    <property type="protein sequence ID" value="CAF4865815.1"/>
    <property type="molecule type" value="Genomic_DNA"/>
</dbReference>
<dbReference type="SUPFAM" id="SSF50249">
    <property type="entry name" value="Nucleic acid-binding proteins"/>
    <property type="match status" value="1"/>
</dbReference>
<dbReference type="Pfam" id="PF16900">
    <property type="entry name" value="REPA_OB_2"/>
    <property type="match status" value="1"/>
</dbReference>
<gene>
    <name evidence="3" type="ORF">FME351_LOCUS4895</name>
    <name evidence="5" type="ORF">QYT958_LOCUS28273</name>
    <name evidence="4" type="ORF">TSG867_LOCUS24227</name>
</gene>
<proteinExistence type="predicted"/>
<evidence type="ECO:0000313" key="4">
    <source>
        <dbReference type="EMBL" id="CAF4544695.1"/>
    </source>
</evidence>